<feature type="compositionally biased region" description="Basic and acidic residues" evidence="1">
    <location>
        <begin position="301"/>
        <end position="311"/>
    </location>
</feature>
<evidence type="ECO:0000313" key="2">
    <source>
        <dbReference type="EMBL" id="KAF3565213.1"/>
    </source>
</evidence>
<protein>
    <submittedName>
        <fullName evidence="2">Uncharacterized protein</fullName>
    </submittedName>
</protein>
<feature type="region of interest" description="Disordered" evidence="1">
    <location>
        <begin position="127"/>
        <end position="205"/>
    </location>
</feature>
<feature type="region of interest" description="Disordered" evidence="1">
    <location>
        <begin position="1"/>
        <end position="24"/>
    </location>
</feature>
<dbReference type="Proteomes" id="UP000266723">
    <property type="component" value="Unassembled WGS sequence"/>
</dbReference>
<feature type="compositionally biased region" description="Polar residues" evidence="1">
    <location>
        <begin position="312"/>
        <end position="321"/>
    </location>
</feature>
<sequence length="321" mass="35521">MVQDDATFGAPGGEPTPTPEAAPPIAADFMSSIIARLARQDEVQKTTNDQLAALVAALTASDGQTSHDEEDAPKSNGEADSSTDEEQPANRRRIEAILSQQTLSSNYENDDTPVLEDLRDVLKRKFESENSNSSTHNDLRTTLNARKSQRISAVDPDPKERSDGDLRDKLNAGACDLRIRLNHDEEDAPKSIGEGDSSADEEQPANRRRIEVILSQQTLSSDDENDDTPVLEDLRDVLKRKFESENSNSSTQNDLRTTLNARKSRRISPGDPNPKECSNGDLRDKLNAGECNLRIRLNRSKPTDLRRRLEQTKTSSNDTLS</sequence>
<feature type="region of interest" description="Disordered" evidence="1">
    <location>
        <begin position="60"/>
        <end position="92"/>
    </location>
</feature>
<evidence type="ECO:0000313" key="3">
    <source>
        <dbReference type="Proteomes" id="UP000266723"/>
    </source>
</evidence>
<gene>
    <name evidence="2" type="ORF">DY000_02012672</name>
</gene>
<evidence type="ECO:0000256" key="1">
    <source>
        <dbReference type="SAM" id="MobiDB-lite"/>
    </source>
</evidence>
<organism evidence="2 3">
    <name type="scientific">Brassica cretica</name>
    <name type="common">Mustard</name>
    <dbReference type="NCBI Taxonomy" id="69181"/>
    <lineage>
        <taxon>Eukaryota</taxon>
        <taxon>Viridiplantae</taxon>
        <taxon>Streptophyta</taxon>
        <taxon>Embryophyta</taxon>
        <taxon>Tracheophyta</taxon>
        <taxon>Spermatophyta</taxon>
        <taxon>Magnoliopsida</taxon>
        <taxon>eudicotyledons</taxon>
        <taxon>Gunneridae</taxon>
        <taxon>Pentapetalae</taxon>
        <taxon>rosids</taxon>
        <taxon>malvids</taxon>
        <taxon>Brassicales</taxon>
        <taxon>Brassicaceae</taxon>
        <taxon>Brassiceae</taxon>
        <taxon>Brassica</taxon>
    </lineage>
</organism>
<name>A0ABQ7CZW9_BRACR</name>
<comment type="caution">
    <text evidence="2">The sequence shown here is derived from an EMBL/GenBank/DDBJ whole genome shotgun (WGS) entry which is preliminary data.</text>
</comment>
<dbReference type="EMBL" id="QGKV02000759">
    <property type="protein sequence ID" value="KAF3565213.1"/>
    <property type="molecule type" value="Genomic_DNA"/>
</dbReference>
<feature type="region of interest" description="Disordered" evidence="1">
    <location>
        <begin position="242"/>
        <end position="321"/>
    </location>
</feature>
<feature type="compositionally biased region" description="Polar residues" evidence="1">
    <location>
        <begin position="245"/>
        <end position="261"/>
    </location>
</feature>
<feature type="compositionally biased region" description="Polar residues" evidence="1">
    <location>
        <begin position="129"/>
        <end position="146"/>
    </location>
</feature>
<proteinExistence type="predicted"/>
<reference evidence="2 3" key="1">
    <citation type="journal article" date="2020" name="BMC Genomics">
        <title>Intraspecific diversification of the crop wild relative Brassica cretica Lam. using demographic model selection.</title>
        <authorList>
            <person name="Kioukis A."/>
            <person name="Michalopoulou V.A."/>
            <person name="Briers L."/>
            <person name="Pirintsos S."/>
            <person name="Studholme D.J."/>
            <person name="Pavlidis P."/>
            <person name="Sarris P.F."/>
        </authorList>
    </citation>
    <scope>NUCLEOTIDE SEQUENCE [LARGE SCALE GENOMIC DNA]</scope>
    <source>
        <strain evidence="3">cv. PFS-1207/04</strain>
    </source>
</reference>
<accession>A0ABQ7CZW9</accession>
<keyword evidence="3" id="KW-1185">Reference proteome</keyword>
<feature type="compositionally biased region" description="Basic and acidic residues" evidence="1">
    <location>
        <begin position="156"/>
        <end position="170"/>
    </location>
</feature>
<feature type="compositionally biased region" description="Low complexity" evidence="1">
    <location>
        <begin position="1"/>
        <end position="13"/>
    </location>
</feature>